<dbReference type="PANTHER" id="PTHR37461">
    <property type="entry name" value="ANTI-SIGMA-K FACTOR RSKA"/>
    <property type="match status" value="1"/>
</dbReference>
<dbReference type="Proteomes" id="UP001501578">
    <property type="component" value="Unassembled WGS sequence"/>
</dbReference>
<evidence type="ECO:0000256" key="11">
    <source>
        <dbReference type="SAM" id="Phobius"/>
    </source>
</evidence>
<evidence type="ECO:0000256" key="2">
    <source>
        <dbReference type="ARBA" id="ARBA00004236"/>
    </source>
</evidence>
<dbReference type="Pfam" id="PF22618">
    <property type="entry name" value="RskA_N"/>
    <property type="match status" value="1"/>
</dbReference>
<accession>A0ABP4AJD5</accession>
<feature type="domain" description="Anti-sigma-K factor RskA N-terminal" evidence="13">
    <location>
        <begin position="11"/>
        <end position="43"/>
    </location>
</feature>
<comment type="caution">
    <text evidence="14">The sequence shown here is derived from an EMBL/GenBank/DDBJ whole genome shotgun (WGS) entry which is preliminary data.</text>
</comment>
<keyword evidence="15" id="KW-1185">Reference proteome</keyword>
<dbReference type="InterPro" id="IPR018764">
    <property type="entry name" value="RskA_C"/>
</dbReference>
<dbReference type="InterPro" id="IPR053877">
    <property type="entry name" value="RskA_N"/>
</dbReference>
<proteinExistence type="predicted"/>
<dbReference type="PANTHER" id="PTHR37461:SF1">
    <property type="entry name" value="ANTI-SIGMA-K FACTOR RSKA"/>
    <property type="match status" value="1"/>
</dbReference>
<keyword evidence="4 11" id="KW-0812">Transmembrane</keyword>
<keyword evidence="8" id="KW-0804">Transcription</keyword>
<evidence type="ECO:0000256" key="5">
    <source>
        <dbReference type="ARBA" id="ARBA00022989"/>
    </source>
</evidence>
<feature type="domain" description="Anti-sigma K factor RskA C-terminal" evidence="12">
    <location>
        <begin position="108"/>
        <end position="249"/>
    </location>
</feature>
<dbReference type="InterPro" id="IPR041916">
    <property type="entry name" value="Anti_sigma_zinc_sf"/>
</dbReference>
<evidence type="ECO:0000313" key="15">
    <source>
        <dbReference type="Proteomes" id="UP001501578"/>
    </source>
</evidence>
<comment type="subcellular location">
    <subcellularLocation>
        <location evidence="2">Cell membrane</location>
    </subcellularLocation>
    <subcellularLocation>
        <location evidence="1">Membrane</location>
        <topology evidence="1">Single-pass membrane protein</topology>
    </subcellularLocation>
</comment>
<evidence type="ECO:0000256" key="7">
    <source>
        <dbReference type="ARBA" id="ARBA00023136"/>
    </source>
</evidence>
<keyword evidence="5 11" id="KW-1133">Transmembrane helix</keyword>
<organism evidence="14 15">
    <name type="scientific">Nonomuraea longicatena</name>
    <dbReference type="NCBI Taxonomy" id="83682"/>
    <lineage>
        <taxon>Bacteria</taxon>
        <taxon>Bacillati</taxon>
        <taxon>Actinomycetota</taxon>
        <taxon>Actinomycetes</taxon>
        <taxon>Streptosporangiales</taxon>
        <taxon>Streptosporangiaceae</taxon>
        <taxon>Nonomuraea</taxon>
    </lineage>
</organism>
<dbReference type="Pfam" id="PF10099">
    <property type="entry name" value="RskA_C"/>
    <property type="match status" value="1"/>
</dbReference>
<protein>
    <recommendedName>
        <fullName evidence="10">Regulator of SigK</fullName>
    </recommendedName>
    <alternativeName>
        <fullName evidence="9">Sigma-K anti-sigma factor RskA</fullName>
    </alternativeName>
</protein>
<evidence type="ECO:0000259" key="12">
    <source>
        <dbReference type="Pfam" id="PF10099"/>
    </source>
</evidence>
<evidence type="ECO:0000256" key="8">
    <source>
        <dbReference type="ARBA" id="ARBA00023163"/>
    </source>
</evidence>
<evidence type="ECO:0000256" key="10">
    <source>
        <dbReference type="ARBA" id="ARBA00030803"/>
    </source>
</evidence>
<evidence type="ECO:0000256" key="9">
    <source>
        <dbReference type="ARBA" id="ARBA00029829"/>
    </source>
</evidence>
<dbReference type="InterPro" id="IPR051474">
    <property type="entry name" value="Anti-sigma-K/W_factor"/>
</dbReference>
<reference evidence="15" key="1">
    <citation type="journal article" date="2019" name="Int. J. Syst. Evol. Microbiol.">
        <title>The Global Catalogue of Microorganisms (GCM) 10K type strain sequencing project: providing services to taxonomists for standard genome sequencing and annotation.</title>
        <authorList>
            <consortium name="The Broad Institute Genomics Platform"/>
            <consortium name="The Broad Institute Genome Sequencing Center for Infectious Disease"/>
            <person name="Wu L."/>
            <person name="Ma J."/>
        </authorList>
    </citation>
    <scope>NUCLEOTIDE SEQUENCE [LARGE SCALE GENOMIC DNA]</scope>
    <source>
        <strain evidence="15">JCM 11136</strain>
    </source>
</reference>
<dbReference type="Gene3D" id="1.10.10.1320">
    <property type="entry name" value="Anti-sigma factor, zinc-finger domain"/>
    <property type="match status" value="1"/>
</dbReference>
<evidence type="ECO:0000259" key="13">
    <source>
        <dbReference type="Pfam" id="PF22618"/>
    </source>
</evidence>
<sequence length="258" mass="26811">MKRREGGFDPHTLAGAYALDAIDDEGERRRFERHLAGCAECAQETATLGETVARLGAAVVAEPPPGLRERVLAEIEQVRQLPPTVPPAPLARRVWRVTWRPWLAAVSVTAALAVVAGLGVTTVQARQELEQARRVGQQIAAVLSADDARAVTAPAAVSSAGSGRGRGMLVLSRSQGALVFWAAGLGDPPAGRVYQLWQLAPGRITSAGLLASSGSGGTVPVLSTIRADAEQVGVTVEPAGGSRQPSSTPLLLVDMPVA</sequence>
<evidence type="ECO:0000256" key="1">
    <source>
        <dbReference type="ARBA" id="ARBA00004167"/>
    </source>
</evidence>
<name>A0ABP4AJD5_9ACTN</name>
<evidence type="ECO:0000256" key="4">
    <source>
        <dbReference type="ARBA" id="ARBA00022692"/>
    </source>
</evidence>
<gene>
    <name evidence="14" type="ORF">GCM10009560_44960</name>
</gene>
<keyword evidence="3" id="KW-1003">Cell membrane</keyword>
<evidence type="ECO:0000313" key="14">
    <source>
        <dbReference type="EMBL" id="GAA0936349.1"/>
    </source>
</evidence>
<feature type="transmembrane region" description="Helical" evidence="11">
    <location>
        <begin position="102"/>
        <end position="123"/>
    </location>
</feature>
<dbReference type="RefSeq" id="WP_343951909.1">
    <property type="nucleotide sequence ID" value="NZ_BAAAHQ010000023.1"/>
</dbReference>
<evidence type="ECO:0000256" key="3">
    <source>
        <dbReference type="ARBA" id="ARBA00022475"/>
    </source>
</evidence>
<dbReference type="EMBL" id="BAAAHQ010000023">
    <property type="protein sequence ID" value="GAA0936349.1"/>
    <property type="molecule type" value="Genomic_DNA"/>
</dbReference>
<keyword evidence="6" id="KW-0805">Transcription regulation</keyword>
<keyword evidence="7 11" id="KW-0472">Membrane</keyword>
<evidence type="ECO:0000256" key="6">
    <source>
        <dbReference type="ARBA" id="ARBA00023015"/>
    </source>
</evidence>